<gene>
    <name evidence="1" type="ORF">AFUS01_LOCUS23717</name>
</gene>
<name>A0A8J2P8T7_9HEXA</name>
<dbReference type="EMBL" id="CAJVCH010288420">
    <property type="protein sequence ID" value="CAG7785067.1"/>
    <property type="molecule type" value="Genomic_DNA"/>
</dbReference>
<sequence>MLWYTSIIFRRTDPIKAVAFAIIGVQAVLAFVVTFNDAFGVPEKISELKRNVRLSSRRLTRAEHKREIERLLWSVPEVGIKIGGFHTFQRTSTLEFLAFVTENIASLLVSYPPA</sequence>
<keyword evidence="2" id="KW-1185">Reference proteome</keyword>
<evidence type="ECO:0000313" key="1">
    <source>
        <dbReference type="EMBL" id="CAG7785067.1"/>
    </source>
</evidence>
<evidence type="ECO:0000313" key="2">
    <source>
        <dbReference type="Proteomes" id="UP000708208"/>
    </source>
</evidence>
<dbReference type="AlphaFoldDB" id="A0A8J2P8T7"/>
<reference evidence="1" key="1">
    <citation type="submission" date="2021-06" db="EMBL/GenBank/DDBJ databases">
        <authorList>
            <person name="Hodson N. C."/>
            <person name="Mongue J. A."/>
            <person name="Jaron S. K."/>
        </authorList>
    </citation>
    <scope>NUCLEOTIDE SEQUENCE</scope>
</reference>
<organism evidence="1 2">
    <name type="scientific">Allacma fusca</name>
    <dbReference type="NCBI Taxonomy" id="39272"/>
    <lineage>
        <taxon>Eukaryota</taxon>
        <taxon>Metazoa</taxon>
        <taxon>Ecdysozoa</taxon>
        <taxon>Arthropoda</taxon>
        <taxon>Hexapoda</taxon>
        <taxon>Collembola</taxon>
        <taxon>Symphypleona</taxon>
        <taxon>Sminthuridae</taxon>
        <taxon>Allacma</taxon>
    </lineage>
</organism>
<protein>
    <submittedName>
        <fullName evidence="1">Uncharacterized protein</fullName>
    </submittedName>
</protein>
<comment type="caution">
    <text evidence="1">The sequence shown here is derived from an EMBL/GenBank/DDBJ whole genome shotgun (WGS) entry which is preliminary data.</text>
</comment>
<proteinExistence type="predicted"/>
<accession>A0A8J2P8T7</accession>
<dbReference type="Proteomes" id="UP000708208">
    <property type="component" value="Unassembled WGS sequence"/>
</dbReference>